<evidence type="ECO:0000313" key="4">
    <source>
        <dbReference type="Proteomes" id="UP001375743"/>
    </source>
</evidence>
<dbReference type="InterPro" id="IPR007214">
    <property type="entry name" value="YbaK/aa-tRNA-synth-assoc-dom"/>
</dbReference>
<proteinExistence type="inferred from homology"/>
<organism evidence="3 4">
    <name type="scientific">Benzoatithermus flavus</name>
    <dbReference type="NCBI Taxonomy" id="3108223"/>
    <lineage>
        <taxon>Bacteria</taxon>
        <taxon>Pseudomonadati</taxon>
        <taxon>Pseudomonadota</taxon>
        <taxon>Alphaproteobacteria</taxon>
        <taxon>Geminicoccales</taxon>
        <taxon>Geminicoccaceae</taxon>
        <taxon>Benzoatithermus</taxon>
    </lineage>
</organism>
<dbReference type="InterPro" id="IPR040285">
    <property type="entry name" value="ProX/PRXD1"/>
</dbReference>
<evidence type="ECO:0000259" key="2">
    <source>
        <dbReference type="Pfam" id="PF04073"/>
    </source>
</evidence>
<gene>
    <name evidence="3" type="ORF">U1T56_10590</name>
</gene>
<dbReference type="Gene3D" id="3.90.960.10">
    <property type="entry name" value="YbaK/aminoacyl-tRNA synthetase-associated domain"/>
    <property type="match status" value="1"/>
</dbReference>
<comment type="similarity">
    <text evidence="1">Belongs to the PRORSD1 family.</text>
</comment>
<evidence type="ECO:0000313" key="3">
    <source>
        <dbReference type="EMBL" id="MEK0083600.1"/>
    </source>
</evidence>
<feature type="domain" description="YbaK/aminoacyl-tRNA synthetase-associated" evidence="2">
    <location>
        <begin position="40"/>
        <end position="165"/>
    </location>
</feature>
<dbReference type="Proteomes" id="UP001375743">
    <property type="component" value="Unassembled WGS sequence"/>
</dbReference>
<dbReference type="PANTHER" id="PTHR31423:SF3">
    <property type="entry name" value="PROLYL-TRNA SYNTHETASE ASSOCIATED DOMAIN-CONTAINING PROTEIN 1-RELATED"/>
    <property type="match status" value="1"/>
</dbReference>
<dbReference type="CDD" id="cd04335">
    <property type="entry name" value="PrdX_deacylase"/>
    <property type="match status" value="1"/>
</dbReference>
<comment type="caution">
    <text evidence="3">The sequence shown here is derived from an EMBL/GenBank/DDBJ whole genome shotgun (WGS) entry which is preliminary data.</text>
</comment>
<name>A0ABU8XQW4_9PROT</name>
<dbReference type="PANTHER" id="PTHR31423">
    <property type="entry name" value="YBAK DOMAIN-CONTAINING PROTEIN"/>
    <property type="match status" value="1"/>
</dbReference>
<dbReference type="SUPFAM" id="SSF55826">
    <property type="entry name" value="YbaK/ProRS associated domain"/>
    <property type="match status" value="1"/>
</dbReference>
<dbReference type="InterPro" id="IPR036754">
    <property type="entry name" value="YbaK/aa-tRNA-synt-asso_dom_sf"/>
</dbReference>
<dbReference type="EMBL" id="JBBLZC010000009">
    <property type="protein sequence ID" value="MEK0083600.1"/>
    <property type="molecule type" value="Genomic_DNA"/>
</dbReference>
<dbReference type="Pfam" id="PF04073">
    <property type="entry name" value="tRNA_edit"/>
    <property type="match status" value="1"/>
</dbReference>
<dbReference type="RefSeq" id="WP_418159450.1">
    <property type="nucleotide sequence ID" value="NZ_JBBLZC010000009.1"/>
</dbReference>
<protein>
    <submittedName>
        <fullName evidence="3">Prolyl-tRNA synthetase associated domain-containing protein</fullName>
    </submittedName>
</protein>
<evidence type="ECO:0000256" key="1">
    <source>
        <dbReference type="ARBA" id="ARBA00010201"/>
    </source>
</evidence>
<sequence>MVRLLARSRPHGYSPLMLTTKAEILARLAAMGIEAETTHHPPVYTVEEAQVHTRHLPGGHCKNLFLKDKKDRLWLVTCLDEQRVDLNRLSKLLGAARFSFGKAELLREVLGVMPGSVTPLAIVNDKDNRVTHVLDAKLVAHERVNCHPLENDATTTLKSQDLLRFIRSTGHEPVIIDLDQILEG</sequence>
<accession>A0ABU8XQW4</accession>
<keyword evidence="4" id="KW-1185">Reference proteome</keyword>
<reference evidence="3 4" key="1">
    <citation type="submission" date="2024-01" db="EMBL/GenBank/DDBJ databases">
        <title>Multi-omics insights into the function and evolution of sodium benzoate biodegradation pathways in Benzoatithermus flavus gen. nov., sp. nov. from hot spring.</title>
        <authorList>
            <person name="Hu C.-J."/>
            <person name="Li W.-J."/>
        </authorList>
    </citation>
    <scope>NUCLEOTIDE SEQUENCE [LARGE SCALE GENOMIC DNA]</scope>
    <source>
        <strain evidence="3 4">SYSU G07066</strain>
    </source>
</reference>